<organism evidence="1 2">
    <name type="scientific">Acaulospora morrowiae</name>
    <dbReference type="NCBI Taxonomy" id="94023"/>
    <lineage>
        <taxon>Eukaryota</taxon>
        <taxon>Fungi</taxon>
        <taxon>Fungi incertae sedis</taxon>
        <taxon>Mucoromycota</taxon>
        <taxon>Glomeromycotina</taxon>
        <taxon>Glomeromycetes</taxon>
        <taxon>Diversisporales</taxon>
        <taxon>Acaulosporaceae</taxon>
        <taxon>Acaulospora</taxon>
    </lineage>
</organism>
<dbReference type="EMBL" id="CAJVPV010019549">
    <property type="protein sequence ID" value="CAG8711478.1"/>
    <property type="molecule type" value="Genomic_DNA"/>
</dbReference>
<proteinExistence type="predicted"/>
<evidence type="ECO:0000313" key="2">
    <source>
        <dbReference type="Proteomes" id="UP000789342"/>
    </source>
</evidence>
<reference evidence="1" key="1">
    <citation type="submission" date="2021-06" db="EMBL/GenBank/DDBJ databases">
        <authorList>
            <person name="Kallberg Y."/>
            <person name="Tangrot J."/>
            <person name="Rosling A."/>
        </authorList>
    </citation>
    <scope>NUCLEOTIDE SEQUENCE</scope>
    <source>
        <strain evidence="1">CL551</strain>
    </source>
</reference>
<feature type="non-terminal residue" evidence="1">
    <location>
        <position position="166"/>
    </location>
</feature>
<sequence length="166" mass="18393">MAASLLFKRQPPHKKPFSDIKLISQTVIHKDDNNLFEDWIDQSEYASTFTTPSSSVPSLGIPPIKSFDNYKDGSLSASSQNLSLNDSLGEKKSAKNFIIQEFRSSDGEQATINQLNELRCVHNGVTTTPDDFLITPPLSSTEISEATSESSFSFYTVSSEYKLESL</sequence>
<protein>
    <submittedName>
        <fullName evidence="1">14581_t:CDS:1</fullName>
    </submittedName>
</protein>
<evidence type="ECO:0000313" key="1">
    <source>
        <dbReference type="EMBL" id="CAG8711478.1"/>
    </source>
</evidence>
<dbReference type="AlphaFoldDB" id="A0A9N9HY95"/>
<gene>
    <name evidence="1" type="ORF">AMORRO_LOCUS12714</name>
</gene>
<name>A0A9N9HY95_9GLOM</name>
<comment type="caution">
    <text evidence="1">The sequence shown here is derived from an EMBL/GenBank/DDBJ whole genome shotgun (WGS) entry which is preliminary data.</text>
</comment>
<accession>A0A9N9HY95</accession>
<keyword evidence="2" id="KW-1185">Reference proteome</keyword>
<dbReference type="Proteomes" id="UP000789342">
    <property type="component" value="Unassembled WGS sequence"/>
</dbReference>